<dbReference type="OrthoDB" id="267079at2759"/>
<evidence type="ECO:0000256" key="6">
    <source>
        <dbReference type="ARBA" id="ARBA00022801"/>
    </source>
</evidence>
<evidence type="ECO:0000256" key="8">
    <source>
        <dbReference type="ARBA" id="ARBA00022840"/>
    </source>
</evidence>
<evidence type="ECO:0000256" key="1">
    <source>
        <dbReference type="ARBA" id="ARBA00001966"/>
    </source>
</evidence>
<evidence type="ECO:0000256" key="3">
    <source>
        <dbReference type="ARBA" id="ARBA00008435"/>
    </source>
</evidence>
<evidence type="ECO:0000256" key="14">
    <source>
        <dbReference type="ARBA" id="ARBA00048954"/>
    </source>
</evidence>
<keyword evidence="9" id="KW-0408">Iron</keyword>
<evidence type="ECO:0000256" key="4">
    <source>
        <dbReference type="ARBA" id="ARBA00022723"/>
    </source>
</evidence>
<dbReference type="Pfam" id="PF13307">
    <property type="entry name" value="Helicase_C_2"/>
    <property type="match status" value="1"/>
</dbReference>
<dbReference type="EC" id="5.6.2.3" evidence="13"/>
<evidence type="ECO:0000256" key="5">
    <source>
        <dbReference type="ARBA" id="ARBA00022741"/>
    </source>
</evidence>
<dbReference type="Pfam" id="PF06733">
    <property type="entry name" value="DEAD_2"/>
    <property type="match status" value="1"/>
</dbReference>
<keyword evidence="10" id="KW-0411">Iron-sulfur</keyword>
<protein>
    <recommendedName>
        <fullName evidence="13">DNA 5'-3' helicase</fullName>
        <ecNumber evidence="13">5.6.2.3</ecNumber>
    </recommendedName>
</protein>
<dbReference type="eggNOG" id="KOG1133">
    <property type="taxonomic scope" value="Eukaryota"/>
</dbReference>
<dbReference type="OMA" id="QTHQFRD"/>
<dbReference type="PANTHER" id="PTHR11472">
    <property type="entry name" value="DNA REPAIR DEAD HELICASE RAD3/XP-D SUBFAMILY MEMBER"/>
    <property type="match status" value="1"/>
</dbReference>
<dbReference type="GO" id="GO:0005634">
    <property type="term" value="C:nucleus"/>
    <property type="evidence" value="ECO:0007669"/>
    <property type="project" value="UniProtKB-SubCell"/>
</dbReference>
<keyword evidence="18" id="KW-1185">Reference proteome</keyword>
<evidence type="ECO:0000256" key="2">
    <source>
        <dbReference type="ARBA" id="ARBA00004123"/>
    </source>
</evidence>
<dbReference type="STRING" id="1156394.T0PK22"/>
<dbReference type="PROSITE" id="PS51193">
    <property type="entry name" value="HELICASE_ATP_BIND_2"/>
    <property type="match status" value="1"/>
</dbReference>
<keyword evidence="6" id="KW-0378">Hydrolase</keyword>
<keyword evidence="11" id="KW-0413">Isomerase</keyword>
<dbReference type="GO" id="GO:0003677">
    <property type="term" value="F:DNA binding"/>
    <property type="evidence" value="ECO:0007669"/>
    <property type="project" value="InterPro"/>
</dbReference>
<dbReference type="InterPro" id="IPR014013">
    <property type="entry name" value="Helic_SF1/SF2_ATP-bd_DinG/Rad3"/>
</dbReference>
<reference evidence="17 18" key="1">
    <citation type="submission" date="2012-04" db="EMBL/GenBank/DDBJ databases">
        <title>The Genome Sequence of Saprolegnia declina VS20.</title>
        <authorList>
            <consortium name="The Broad Institute Genome Sequencing Platform"/>
            <person name="Russ C."/>
            <person name="Nusbaum C."/>
            <person name="Tyler B."/>
            <person name="van West P."/>
            <person name="Dieguez-Uribeondo J."/>
            <person name="de Bruijn I."/>
            <person name="Tripathy S."/>
            <person name="Jiang R."/>
            <person name="Young S.K."/>
            <person name="Zeng Q."/>
            <person name="Gargeya S."/>
            <person name="Fitzgerald M."/>
            <person name="Haas B."/>
            <person name="Abouelleil A."/>
            <person name="Alvarado L."/>
            <person name="Arachchi H.M."/>
            <person name="Berlin A."/>
            <person name="Chapman S.B."/>
            <person name="Goldberg J."/>
            <person name="Griggs A."/>
            <person name="Gujja S."/>
            <person name="Hansen M."/>
            <person name="Howarth C."/>
            <person name="Imamovic A."/>
            <person name="Larimer J."/>
            <person name="McCowen C."/>
            <person name="Montmayeur A."/>
            <person name="Murphy C."/>
            <person name="Neiman D."/>
            <person name="Pearson M."/>
            <person name="Priest M."/>
            <person name="Roberts A."/>
            <person name="Saif S."/>
            <person name="Shea T."/>
            <person name="Sisk P."/>
            <person name="Sykes S."/>
            <person name="Wortman J."/>
            <person name="Nusbaum C."/>
            <person name="Birren B."/>
        </authorList>
    </citation>
    <scope>NUCLEOTIDE SEQUENCE [LARGE SCALE GENOMIC DNA]</scope>
    <source>
        <strain evidence="17 18">VS20</strain>
    </source>
</reference>
<dbReference type="SMART" id="SM00491">
    <property type="entry name" value="HELICc2"/>
    <property type="match status" value="1"/>
</dbReference>
<dbReference type="EMBL" id="JH767257">
    <property type="protein sequence ID" value="EQC25734.1"/>
    <property type="molecule type" value="Genomic_DNA"/>
</dbReference>
<keyword evidence="8" id="KW-0067">ATP-binding</keyword>
<dbReference type="GO" id="GO:0034085">
    <property type="term" value="P:establishment of sister chromatid cohesion"/>
    <property type="evidence" value="ECO:0007669"/>
    <property type="project" value="TreeGrafter"/>
</dbReference>
<evidence type="ECO:0000313" key="18">
    <source>
        <dbReference type="Proteomes" id="UP000030762"/>
    </source>
</evidence>
<sequence length="832" mass="92941">MSAPKRQKVEEDAHPFGFPFPPYSIQESLMKELYEAIDERKIGIFESPTGTGKSLSLICGTLTWLEHNTDSRGVLLEKDAAATASDEPAWLRAYAAPSAGAAHQAELKALCTKLDEIRANPAHARMKDLRLMHGGRDAPRGRKPPAAATLETDENYIVPEYLSDKETGSRDDSDDEVDDEDAGRGFDEPVDYGIVQIFYCSRTHSQLSQFMHEIKKTKFGASLRTLTLGARKSLCIHPDVRKLKTDAAMNDKCLDLIQSTSAKKKAPGCPYNKKSLQRYFRQHALAQVQDIEELYTLGDQLSACAYYGARSALSAAQVIAMPYSMLLSKATRESLGIRLKDSIVIFDEAHNIADAVNATYAVLVSSQQWIQTRRQVWSYFKRYEGRLKGRNVYYIKQLLNVLQSCHKFLTAKAKAKEATTTVWSITDFLFETKLDNINLFKLHQYLERSQLSQKLLGFLSSEFSEDGERLQEATTVGATSTHISPLRSIQSFMLALTTASTNGRLLLHYQDKEGGDGKMPCLKFLLLNPALHFADVLSEARSVILAGGTMQPIDQVLHQLLLGSSPDRLKVFSCGHIIPPSHLTGVALSVGPTNQELDFTYQKRNLPQTMDEVGRILLNLVRIVPAGVVCFFPSYAYEQQIVNHWTANGCFLVYRLHDNSVVELGQLAALEQKKRIFREPKSAADVDGVLTAYAAACHDTGGLLFSVVGGKMSEGINFSDDLARCVVMVGLPYPNPHDAELLQQMKYMEASGAKLTSHEFYSNMCMKAVNQSIGRSIRHQKDYASIVLLDRRYNTPIIRSRLPQWINDRTQAFPSFGPALPHLVRFFKHHET</sequence>
<evidence type="ECO:0000256" key="15">
    <source>
        <dbReference type="SAM" id="MobiDB-lite"/>
    </source>
</evidence>
<evidence type="ECO:0000256" key="13">
    <source>
        <dbReference type="ARBA" id="ARBA00044969"/>
    </source>
</evidence>
<dbReference type="InterPro" id="IPR006555">
    <property type="entry name" value="ATP-dep_Helicase_C"/>
</dbReference>
<evidence type="ECO:0000259" key="16">
    <source>
        <dbReference type="PROSITE" id="PS51193"/>
    </source>
</evidence>
<dbReference type="CDD" id="cd18788">
    <property type="entry name" value="SF2_C_XPD"/>
    <property type="match status" value="1"/>
</dbReference>
<feature type="domain" description="Helicase ATP-binding" evidence="16">
    <location>
        <begin position="12"/>
        <end position="399"/>
    </location>
</feature>
<comment type="catalytic activity">
    <reaction evidence="14">
        <text>ATP + H2O = ADP + phosphate + H(+)</text>
        <dbReference type="Rhea" id="RHEA:13065"/>
        <dbReference type="ChEBI" id="CHEBI:15377"/>
        <dbReference type="ChEBI" id="CHEBI:15378"/>
        <dbReference type="ChEBI" id="CHEBI:30616"/>
        <dbReference type="ChEBI" id="CHEBI:43474"/>
        <dbReference type="ChEBI" id="CHEBI:456216"/>
        <dbReference type="EC" id="5.6.2.3"/>
    </reaction>
</comment>
<dbReference type="SMART" id="SM00488">
    <property type="entry name" value="DEXDc2"/>
    <property type="match status" value="1"/>
</dbReference>
<keyword evidence="4" id="KW-0479">Metal-binding</keyword>
<gene>
    <name evidence="17" type="ORF">SDRG_16396</name>
</gene>
<dbReference type="VEuPathDB" id="FungiDB:SDRG_16396"/>
<accession>T0PK22</accession>
<evidence type="ECO:0000256" key="10">
    <source>
        <dbReference type="ARBA" id="ARBA00023014"/>
    </source>
</evidence>
<dbReference type="SUPFAM" id="SSF52540">
    <property type="entry name" value="P-loop containing nucleoside triphosphate hydrolases"/>
    <property type="match status" value="1"/>
</dbReference>
<evidence type="ECO:0000256" key="12">
    <source>
        <dbReference type="ARBA" id="ARBA00023242"/>
    </source>
</evidence>
<dbReference type="InterPro" id="IPR013020">
    <property type="entry name" value="Rad3/Chl1-like"/>
</dbReference>
<dbReference type="FunFam" id="3.40.50.300:FF:001372">
    <property type="entry name" value="ATP-dependent DNA helicase chl1"/>
    <property type="match status" value="1"/>
</dbReference>
<dbReference type="GO" id="GO:0006139">
    <property type="term" value="P:nucleobase-containing compound metabolic process"/>
    <property type="evidence" value="ECO:0007669"/>
    <property type="project" value="InterPro"/>
</dbReference>
<evidence type="ECO:0000256" key="7">
    <source>
        <dbReference type="ARBA" id="ARBA00022806"/>
    </source>
</evidence>
<dbReference type="PANTHER" id="PTHR11472:SF41">
    <property type="entry name" value="ATP-DEPENDENT DNA HELICASE DDX11-RELATED"/>
    <property type="match status" value="1"/>
</dbReference>
<dbReference type="Gene3D" id="3.40.50.300">
    <property type="entry name" value="P-loop containing nucleotide triphosphate hydrolases"/>
    <property type="match status" value="3"/>
</dbReference>
<dbReference type="PROSITE" id="PS00690">
    <property type="entry name" value="DEAH_ATP_HELICASE"/>
    <property type="match status" value="1"/>
</dbReference>
<dbReference type="NCBIfam" id="TIGR00604">
    <property type="entry name" value="rad3"/>
    <property type="match status" value="1"/>
</dbReference>
<dbReference type="GeneID" id="19957123"/>
<evidence type="ECO:0000256" key="9">
    <source>
        <dbReference type="ARBA" id="ARBA00023004"/>
    </source>
</evidence>
<name>T0PK22_SAPDV</name>
<comment type="subcellular location">
    <subcellularLocation>
        <location evidence="2">Nucleus</location>
    </subcellularLocation>
</comment>
<evidence type="ECO:0000313" key="17">
    <source>
        <dbReference type="EMBL" id="EQC25734.1"/>
    </source>
</evidence>
<dbReference type="InParanoid" id="T0PK22"/>
<proteinExistence type="inferred from homology"/>
<dbReference type="GO" id="GO:0005524">
    <property type="term" value="F:ATP binding"/>
    <property type="evidence" value="ECO:0007669"/>
    <property type="project" value="UniProtKB-KW"/>
</dbReference>
<keyword evidence="7" id="KW-0347">Helicase</keyword>
<dbReference type="RefSeq" id="XP_008620826.1">
    <property type="nucleotide sequence ID" value="XM_008622604.1"/>
</dbReference>
<feature type="compositionally biased region" description="Basic and acidic residues" evidence="15">
    <location>
        <begin position="162"/>
        <end position="171"/>
    </location>
</feature>
<dbReference type="GO" id="GO:0051536">
    <property type="term" value="F:iron-sulfur cluster binding"/>
    <property type="evidence" value="ECO:0007669"/>
    <property type="project" value="UniProtKB-KW"/>
</dbReference>
<feature type="compositionally biased region" description="Acidic residues" evidence="15">
    <location>
        <begin position="172"/>
        <end position="181"/>
    </location>
</feature>
<keyword evidence="5" id="KW-0547">Nucleotide-binding</keyword>
<dbReference type="InterPro" id="IPR006554">
    <property type="entry name" value="Helicase-like_DEXD_c2"/>
</dbReference>
<dbReference type="GO" id="GO:0043139">
    <property type="term" value="F:5'-3' DNA helicase activity"/>
    <property type="evidence" value="ECO:0007669"/>
    <property type="project" value="UniProtKB-EC"/>
</dbReference>
<feature type="region of interest" description="Disordered" evidence="15">
    <location>
        <begin position="160"/>
        <end position="188"/>
    </location>
</feature>
<dbReference type="InterPro" id="IPR045028">
    <property type="entry name" value="DinG/Rad3-like"/>
</dbReference>
<keyword evidence="12" id="KW-0539">Nucleus</keyword>
<dbReference type="GO" id="GO:0046872">
    <property type="term" value="F:metal ion binding"/>
    <property type="evidence" value="ECO:0007669"/>
    <property type="project" value="UniProtKB-KW"/>
</dbReference>
<dbReference type="InterPro" id="IPR010614">
    <property type="entry name" value="RAD3-like_helicase_DEAD"/>
</dbReference>
<dbReference type="GO" id="GO:0006974">
    <property type="term" value="P:DNA damage response"/>
    <property type="evidence" value="ECO:0007669"/>
    <property type="project" value="UniProtKB-ARBA"/>
</dbReference>
<dbReference type="InterPro" id="IPR002464">
    <property type="entry name" value="DNA/RNA_helicase_DEAH_CS"/>
</dbReference>
<evidence type="ECO:0000256" key="11">
    <source>
        <dbReference type="ARBA" id="ARBA00023235"/>
    </source>
</evidence>
<comment type="cofactor">
    <cofactor evidence="1">
        <name>[4Fe-4S] cluster</name>
        <dbReference type="ChEBI" id="CHEBI:49883"/>
    </cofactor>
</comment>
<comment type="similarity">
    <text evidence="3">Belongs to the DEAD box helicase family. DEAH subfamily. DDX11/CHL1 sub-subfamily.</text>
</comment>
<dbReference type="AlphaFoldDB" id="T0PK22"/>
<dbReference type="Proteomes" id="UP000030762">
    <property type="component" value="Unassembled WGS sequence"/>
</dbReference>
<dbReference type="GO" id="GO:0016818">
    <property type="term" value="F:hydrolase activity, acting on acid anhydrides, in phosphorus-containing anhydrides"/>
    <property type="evidence" value="ECO:0007669"/>
    <property type="project" value="InterPro"/>
</dbReference>
<organism evidence="17 18">
    <name type="scientific">Saprolegnia diclina (strain VS20)</name>
    <dbReference type="NCBI Taxonomy" id="1156394"/>
    <lineage>
        <taxon>Eukaryota</taxon>
        <taxon>Sar</taxon>
        <taxon>Stramenopiles</taxon>
        <taxon>Oomycota</taxon>
        <taxon>Saprolegniomycetes</taxon>
        <taxon>Saprolegniales</taxon>
        <taxon>Saprolegniaceae</taxon>
        <taxon>Saprolegnia</taxon>
    </lineage>
</organism>
<dbReference type="InterPro" id="IPR027417">
    <property type="entry name" value="P-loop_NTPase"/>
</dbReference>